<organism evidence="3 4">
    <name type="scientific">Papaver atlanticum</name>
    <dbReference type="NCBI Taxonomy" id="357466"/>
    <lineage>
        <taxon>Eukaryota</taxon>
        <taxon>Viridiplantae</taxon>
        <taxon>Streptophyta</taxon>
        <taxon>Embryophyta</taxon>
        <taxon>Tracheophyta</taxon>
        <taxon>Spermatophyta</taxon>
        <taxon>Magnoliopsida</taxon>
        <taxon>Ranunculales</taxon>
        <taxon>Papaveraceae</taxon>
        <taxon>Papaveroideae</taxon>
        <taxon>Papaver</taxon>
    </lineage>
</organism>
<dbReference type="PANTHER" id="PTHR16255:SF6">
    <property type="entry name" value="PROTEIN RETARDED ROOT GROWTH-LIKE"/>
    <property type="match status" value="1"/>
</dbReference>
<dbReference type="PANTHER" id="PTHR16255">
    <property type="entry name" value="REQUIRED FOR MEIOTIC NUCLEAR DIVISION PROTEIN 1 HOMOLOG"/>
    <property type="match status" value="1"/>
</dbReference>
<dbReference type="EMBL" id="JAJJMB010008783">
    <property type="protein sequence ID" value="KAI3920910.1"/>
    <property type="molecule type" value="Genomic_DNA"/>
</dbReference>
<dbReference type="InterPro" id="IPR003734">
    <property type="entry name" value="DUF155"/>
</dbReference>
<evidence type="ECO:0000313" key="4">
    <source>
        <dbReference type="Proteomes" id="UP001202328"/>
    </source>
</evidence>
<comment type="caution">
    <text evidence="3">The sequence shown here is derived from an EMBL/GenBank/DDBJ whole genome shotgun (WGS) entry which is preliminary data.</text>
</comment>
<feature type="domain" description="DUF155" evidence="2">
    <location>
        <begin position="31"/>
        <end position="142"/>
    </location>
</feature>
<evidence type="ECO:0000259" key="2">
    <source>
        <dbReference type="Pfam" id="PF02582"/>
    </source>
</evidence>
<name>A0AAD4XLD6_9MAGN</name>
<evidence type="ECO:0000313" key="3">
    <source>
        <dbReference type="EMBL" id="KAI3920910.1"/>
    </source>
</evidence>
<sequence>MTKEGVSSQSYHIKYEVRENSNIPTWMQGGPGHLMLHHLDIDGIRLIGSVLGQSIALDYYVRKVDGVVAAFTQLYRGRKKISNYIMRKSRMFRLVGIANSSLAEVMFNLGLFERSEISSMEDPNYSQMLDYLQDQFELNQKFVGLDFYLTLMEAFIRSVVAETEEKYTLAVRCLYVLGIAVVIKLSPLGDSLPSLIEAIIIKTRL</sequence>
<reference evidence="3" key="1">
    <citation type="submission" date="2022-04" db="EMBL/GenBank/DDBJ databases">
        <title>A functionally conserved STORR gene fusion in Papaver species that diverged 16.8 million years ago.</title>
        <authorList>
            <person name="Catania T."/>
        </authorList>
    </citation>
    <scope>NUCLEOTIDE SEQUENCE</scope>
    <source>
        <strain evidence="3">S-188037</strain>
    </source>
</reference>
<keyword evidence="4" id="KW-1185">Reference proteome</keyword>
<accession>A0AAD4XLD6</accession>
<dbReference type="AlphaFoldDB" id="A0AAD4XLD6"/>
<dbReference type="InterPro" id="IPR051624">
    <property type="entry name" value="RMD1/Sad1-interacting"/>
</dbReference>
<dbReference type="Proteomes" id="UP001202328">
    <property type="component" value="Unassembled WGS sequence"/>
</dbReference>
<proteinExistence type="inferred from homology"/>
<evidence type="ECO:0000256" key="1">
    <source>
        <dbReference type="ARBA" id="ARBA00008306"/>
    </source>
</evidence>
<dbReference type="Pfam" id="PF02582">
    <property type="entry name" value="DUF155"/>
    <property type="match status" value="1"/>
</dbReference>
<comment type="similarity">
    <text evidence="1">Belongs to the RMD1/sif2 family.</text>
</comment>
<gene>
    <name evidence="3" type="ORF">MKW98_015898</name>
</gene>
<dbReference type="GO" id="GO:0005739">
    <property type="term" value="C:mitochondrion"/>
    <property type="evidence" value="ECO:0007669"/>
    <property type="project" value="UniProtKB-ARBA"/>
</dbReference>
<protein>
    <recommendedName>
        <fullName evidence="2">DUF155 domain-containing protein</fullName>
    </recommendedName>
</protein>